<dbReference type="GO" id="GO:0005509">
    <property type="term" value="F:calcium ion binding"/>
    <property type="evidence" value="ECO:0007669"/>
    <property type="project" value="TreeGrafter"/>
</dbReference>
<comment type="similarity">
    <text evidence="1">Belongs to the synaptotagmin family.</text>
</comment>
<name>A0A556TP40_BAGYA</name>
<evidence type="ECO:0000256" key="3">
    <source>
        <dbReference type="SAM" id="MobiDB-lite"/>
    </source>
</evidence>
<evidence type="ECO:0000313" key="6">
    <source>
        <dbReference type="EMBL" id="TSK28304.1"/>
    </source>
</evidence>
<dbReference type="GO" id="GO:0005544">
    <property type="term" value="F:calcium-dependent phospholipid binding"/>
    <property type="evidence" value="ECO:0007669"/>
    <property type="project" value="TreeGrafter"/>
</dbReference>
<dbReference type="PANTHER" id="PTHR10024:SF115">
    <property type="entry name" value="SYNAPTOTAGMIN-11"/>
    <property type="match status" value="1"/>
</dbReference>
<comment type="caution">
    <text evidence="6">The sequence shown here is derived from an EMBL/GenBank/DDBJ whole genome shotgun (WGS) entry which is preliminary data.</text>
</comment>
<evidence type="ECO:0000256" key="4">
    <source>
        <dbReference type="SAM" id="Phobius"/>
    </source>
</evidence>
<dbReference type="Gene3D" id="2.60.40.150">
    <property type="entry name" value="C2 domain"/>
    <property type="match status" value="2"/>
</dbReference>
<reference evidence="6 7" key="1">
    <citation type="journal article" date="2019" name="Genome Biol. Evol.">
        <title>Whole-Genome Sequencing of the Giant Devil Catfish, Bagarius yarrelli.</title>
        <authorList>
            <person name="Jiang W."/>
            <person name="Lv Y."/>
            <person name="Cheng L."/>
            <person name="Yang K."/>
            <person name="Chao B."/>
            <person name="Wang X."/>
            <person name="Li Y."/>
            <person name="Pan X."/>
            <person name="You X."/>
            <person name="Zhang Y."/>
            <person name="Yang J."/>
            <person name="Li J."/>
            <person name="Zhang X."/>
            <person name="Liu S."/>
            <person name="Sun C."/>
            <person name="Yang J."/>
            <person name="Shi Q."/>
        </authorList>
    </citation>
    <scope>NUCLEOTIDE SEQUENCE [LARGE SCALE GENOMIC DNA]</scope>
    <source>
        <strain evidence="6">JWS20170419001</strain>
        <tissue evidence="6">Muscle</tissue>
    </source>
</reference>
<feature type="region of interest" description="Disordered" evidence="3">
    <location>
        <begin position="23"/>
        <end position="58"/>
    </location>
</feature>
<keyword evidence="4" id="KW-0472">Membrane</keyword>
<protein>
    <submittedName>
        <fullName evidence="6">Synaptotagmin-11</fullName>
    </submittedName>
</protein>
<feature type="domain" description="C2" evidence="5">
    <location>
        <begin position="347"/>
        <end position="482"/>
    </location>
</feature>
<evidence type="ECO:0000256" key="2">
    <source>
        <dbReference type="ARBA" id="ARBA00022737"/>
    </source>
</evidence>
<evidence type="ECO:0000256" key="1">
    <source>
        <dbReference type="ARBA" id="ARBA00006996"/>
    </source>
</evidence>
<dbReference type="PROSITE" id="PS50004">
    <property type="entry name" value="C2"/>
    <property type="match status" value="2"/>
</dbReference>
<feature type="compositionally biased region" description="Basic and acidic residues" evidence="3">
    <location>
        <begin position="25"/>
        <end position="35"/>
    </location>
</feature>
<evidence type="ECO:0000313" key="7">
    <source>
        <dbReference type="Proteomes" id="UP000319801"/>
    </source>
</evidence>
<dbReference type="GO" id="GO:0048791">
    <property type="term" value="P:calcium ion-regulated exocytosis of neurotransmitter"/>
    <property type="evidence" value="ECO:0007669"/>
    <property type="project" value="TreeGrafter"/>
</dbReference>
<dbReference type="GO" id="GO:0006906">
    <property type="term" value="P:vesicle fusion"/>
    <property type="evidence" value="ECO:0007669"/>
    <property type="project" value="TreeGrafter"/>
</dbReference>
<gene>
    <name evidence="6" type="ORF">Baya_2491</name>
</gene>
<sequence>MRSSARNFNQLVTAVTVKAQLLPRRPAEIRQRGNEKGGPLGNQNPKNPRAAGSGPEQGIGCNKHFISGEEVSPVLAGFLGAGVLIVTVTVAIFLWTCCQRQYRRMTFKLSNGPFDSPTDPPLKFIHMLKGISIYPETLSNANKIIRVGRRSSSWQQSRDSDIEGHAHLQMNHLIPPKLERALPIRADYCCSDSSSCDSASKTPTPFSLDFPSLGTLDLAIDYNFPKKALVVTIVGARGLPAVNEQTGSSDPYVKMSILPEKKHHVKTRVMRKTLEPAFDETFTFYGVSFSALADLTLHFLVLSFDRFARDDVIGEALVSLSGVELSAGKVQISQQITRRNVQSRGRVDGGDRWSQEDDVILNKKARLQHSAKLQINLRGGEEGFYPYVKVNVFYGRRRIAKKKTHVKKCTLEPVFNESFVYDVPVELMADISVEFLLIDFDRTAKNAVVGRLVLGGQSPTPSGVTHWREVCDNPRRQIAKWHNLSEF</sequence>
<keyword evidence="4" id="KW-0812">Transmembrane</keyword>
<dbReference type="GO" id="GO:0000149">
    <property type="term" value="F:SNARE binding"/>
    <property type="evidence" value="ECO:0007669"/>
    <property type="project" value="TreeGrafter"/>
</dbReference>
<dbReference type="InterPro" id="IPR035892">
    <property type="entry name" value="C2_domain_sf"/>
</dbReference>
<dbReference type="Pfam" id="PF00168">
    <property type="entry name" value="C2"/>
    <property type="match status" value="2"/>
</dbReference>
<dbReference type="Proteomes" id="UP000319801">
    <property type="component" value="Unassembled WGS sequence"/>
</dbReference>
<dbReference type="EMBL" id="VCAZ01000008">
    <property type="protein sequence ID" value="TSK28304.1"/>
    <property type="molecule type" value="Genomic_DNA"/>
</dbReference>
<dbReference type="PANTHER" id="PTHR10024">
    <property type="entry name" value="SYNAPTOTAGMIN"/>
    <property type="match status" value="1"/>
</dbReference>
<keyword evidence="2" id="KW-0677">Repeat</keyword>
<evidence type="ECO:0000259" key="5">
    <source>
        <dbReference type="PROSITE" id="PS50004"/>
    </source>
</evidence>
<dbReference type="GO" id="GO:0030424">
    <property type="term" value="C:axon"/>
    <property type="evidence" value="ECO:0007669"/>
    <property type="project" value="TreeGrafter"/>
</dbReference>
<dbReference type="AlphaFoldDB" id="A0A556TP40"/>
<dbReference type="GO" id="GO:0005886">
    <property type="term" value="C:plasma membrane"/>
    <property type="evidence" value="ECO:0007669"/>
    <property type="project" value="TreeGrafter"/>
</dbReference>
<keyword evidence="4" id="KW-1133">Transmembrane helix</keyword>
<dbReference type="GO" id="GO:0001786">
    <property type="term" value="F:phosphatidylserine binding"/>
    <property type="evidence" value="ECO:0007669"/>
    <property type="project" value="TreeGrafter"/>
</dbReference>
<dbReference type="InterPro" id="IPR000008">
    <property type="entry name" value="C2_dom"/>
</dbReference>
<dbReference type="FunFam" id="2.60.40.150:FF:000051">
    <property type="entry name" value="Synaptotagmin 11"/>
    <property type="match status" value="1"/>
</dbReference>
<dbReference type="SUPFAM" id="SSF49562">
    <property type="entry name" value="C2 domain (Calcium/lipid-binding domain, CaLB)"/>
    <property type="match status" value="2"/>
</dbReference>
<dbReference type="GO" id="GO:0030276">
    <property type="term" value="F:clathrin binding"/>
    <property type="evidence" value="ECO:0007669"/>
    <property type="project" value="TreeGrafter"/>
</dbReference>
<feature type="transmembrane region" description="Helical" evidence="4">
    <location>
        <begin position="74"/>
        <end position="98"/>
    </location>
</feature>
<dbReference type="GO" id="GO:0070382">
    <property type="term" value="C:exocytic vesicle"/>
    <property type="evidence" value="ECO:0007669"/>
    <property type="project" value="TreeGrafter"/>
</dbReference>
<dbReference type="SMART" id="SM00239">
    <property type="entry name" value="C2"/>
    <property type="match status" value="2"/>
</dbReference>
<feature type="domain" description="C2" evidence="5">
    <location>
        <begin position="212"/>
        <end position="333"/>
    </location>
</feature>
<accession>A0A556TP40</accession>
<dbReference type="PRINTS" id="PR00399">
    <property type="entry name" value="SYNAPTOTAGMN"/>
</dbReference>
<dbReference type="InterPro" id="IPR001565">
    <property type="entry name" value="Synaptotagmin"/>
</dbReference>
<organism evidence="6 7">
    <name type="scientific">Bagarius yarrelli</name>
    <name type="common">Goonch</name>
    <name type="synonym">Bagrus yarrelli</name>
    <dbReference type="NCBI Taxonomy" id="175774"/>
    <lineage>
        <taxon>Eukaryota</taxon>
        <taxon>Metazoa</taxon>
        <taxon>Chordata</taxon>
        <taxon>Craniata</taxon>
        <taxon>Vertebrata</taxon>
        <taxon>Euteleostomi</taxon>
        <taxon>Actinopterygii</taxon>
        <taxon>Neopterygii</taxon>
        <taxon>Teleostei</taxon>
        <taxon>Ostariophysi</taxon>
        <taxon>Siluriformes</taxon>
        <taxon>Sisoridae</taxon>
        <taxon>Sisorinae</taxon>
        <taxon>Bagarius</taxon>
    </lineage>
</organism>
<proteinExistence type="inferred from homology"/>
<keyword evidence="7" id="KW-1185">Reference proteome</keyword>
<dbReference type="GO" id="GO:0098793">
    <property type="term" value="C:presynapse"/>
    <property type="evidence" value="ECO:0007669"/>
    <property type="project" value="GOC"/>
</dbReference>
<dbReference type="OrthoDB" id="270970at2759"/>